<keyword evidence="1" id="KW-0560">Oxidoreductase</keyword>
<dbReference type="Gene3D" id="3.20.20.70">
    <property type="entry name" value="Aldolase class I"/>
    <property type="match status" value="1"/>
</dbReference>
<keyword evidence="1" id="KW-0503">Monooxygenase</keyword>
<dbReference type="RefSeq" id="WP_017376099.1">
    <property type="nucleotide sequence ID" value="NZ_CP012508.1"/>
</dbReference>
<accession>A0AAC8VIB2</accession>
<gene>
    <name evidence="1" type="ORF">KU39_1738</name>
</gene>
<dbReference type="AlphaFoldDB" id="A0AAC8VIB2"/>
<sequence>MYKQAKRNSDLDIAAIFAGEGLDLIHDILPAKMIVQSLVEQFDYSMGNIRKW</sequence>
<reference evidence="1 2" key="1">
    <citation type="journal article" date="2014" name="Genome Announc.">
        <title>Comparative Genome Analysis of Two Isolates of the Fish Pathogen Piscirickettsia salmonis from Different Hosts Reveals Major Differences in Virulence-Associated Secretion Systems.</title>
        <authorList>
            <person name="Bohle H."/>
            <person name="Henriquez P."/>
            <person name="Grothusen H."/>
            <person name="Navas E."/>
            <person name="Sandoval A."/>
            <person name="Bustamante F."/>
            <person name="Bustos P."/>
            <person name="Mancilla M."/>
        </authorList>
    </citation>
    <scope>NUCLEOTIDE SEQUENCE [LARGE SCALE GENOMIC DNA]</scope>
    <source>
        <strain evidence="2">B1-32597</strain>
    </source>
</reference>
<protein>
    <submittedName>
        <fullName evidence="1">Nitronate monooxygenase</fullName>
    </submittedName>
</protein>
<name>A0AAC8VIB2_PISSA</name>
<evidence type="ECO:0000313" key="1">
    <source>
        <dbReference type="EMBL" id="ALB22918.1"/>
    </source>
</evidence>
<evidence type="ECO:0000313" key="2">
    <source>
        <dbReference type="Proteomes" id="UP000029558"/>
    </source>
</evidence>
<organism evidence="1 2">
    <name type="scientific">Piscirickettsia salmonis</name>
    <dbReference type="NCBI Taxonomy" id="1238"/>
    <lineage>
        <taxon>Bacteria</taxon>
        <taxon>Pseudomonadati</taxon>
        <taxon>Pseudomonadota</taxon>
        <taxon>Gammaproteobacteria</taxon>
        <taxon>Thiotrichales</taxon>
        <taxon>Piscirickettsiaceae</taxon>
        <taxon>Piscirickettsia</taxon>
    </lineage>
</organism>
<dbReference type="EMBL" id="CP012508">
    <property type="protein sequence ID" value="ALB22918.1"/>
    <property type="molecule type" value="Genomic_DNA"/>
</dbReference>
<proteinExistence type="predicted"/>
<dbReference type="GO" id="GO:0004497">
    <property type="term" value="F:monooxygenase activity"/>
    <property type="evidence" value="ECO:0007669"/>
    <property type="project" value="UniProtKB-KW"/>
</dbReference>
<dbReference type="Proteomes" id="UP000029558">
    <property type="component" value="Chromosome"/>
</dbReference>
<dbReference type="InterPro" id="IPR013785">
    <property type="entry name" value="Aldolase_TIM"/>
</dbReference>